<sequence length="124" mass="14521">MKQDVGLETLLALNGTEYTEENGYWYKIEAFLVEPTEERPHGIRYNLTLHDNYNQRILGFDNAHGIKVRESGRYSGRIIKYDHIHTSINDKGIPYEFESAEQLLRDFFQEVNSIIQKLNNGDKK</sequence>
<protein>
    <submittedName>
        <fullName evidence="1">Uncharacterized protein</fullName>
    </submittedName>
</protein>
<dbReference type="AlphaFoldDB" id="A0A0W0XN56"/>
<dbReference type="InterPro" id="IPR045397">
    <property type="entry name" value="TumE-like"/>
</dbReference>
<dbReference type="EMBL" id="LNYS01000024">
    <property type="protein sequence ID" value="KTD46071.1"/>
    <property type="molecule type" value="Genomic_DNA"/>
</dbReference>
<evidence type="ECO:0000313" key="1">
    <source>
        <dbReference type="EMBL" id="KTD46071.1"/>
    </source>
</evidence>
<dbReference type="RefSeq" id="WP_058508633.1">
    <property type="nucleotide sequence ID" value="NZ_CAAAIK010000038.1"/>
</dbReference>
<keyword evidence="2" id="KW-1185">Reference proteome</keyword>
<name>A0A0W0XN56_9GAMM</name>
<accession>A0A0W0XN56</accession>
<dbReference type="OrthoDB" id="7451512at2"/>
<dbReference type="Pfam" id="PF20126">
    <property type="entry name" value="TumE"/>
    <property type="match status" value="1"/>
</dbReference>
<gene>
    <name evidence="1" type="ORF">Lqui_2561</name>
</gene>
<reference evidence="1 2" key="1">
    <citation type="submission" date="2015-11" db="EMBL/GenBank/DDBJ databases">
        <title>Genomic analysis of 38 Legionella species identifies large and diverse effector repertoires.</title>
        <authorList>
            <person name="Burstein D."/>
            <person name="Amaro F."/>
            <person name="Zusman T."/>
            <person name="Lifshitz Z."/>
            <person name="Cohen O."/>
            <person name="Gilbert J.A."/>
            <person name="Pupko T."/>
            <person name="Shuman H.A."/>
            <person name="Segal G."/>
        </authorList>
    </citation>
    <scope>NUCLEOTIDE SEQUENCE [LARGE SCALE GENOMIC DNA]</scope>
    <source>
        <strain evidence="1 2">CDC#1442-AUS-E</strain>
    </source>
</reference>
<organism evidence="1 2">
    <name type="scientific">Legionella quinlivanii</name>
    <dbReference type="NCBI Taxonomy" id="45073"/>
    <lineage>
        <taxon>Bacteria</taxon>
        <taxon>Pseudomonadati</taxon>
        <taxon>Pseudomonadota</taxon>
        <taxon>Gammaproteobacteria</taxon>
        <taxon>Legionellales</taxon>
        <taxon>Legionellaceae</taxon>
        <taxon>Legionella</taxon>
    </lineage>
</organism>
<dbReference type="PATRIC" id="fig|45073.5.peg.2721"/>
<evidence type="ECO:0000313" key="2">
    <source>
        <dbReference type="Proteomes" id="UP000054618"/>
    </source>
</evidence>
<dbReference type="STRING" id="45073.Lqui_2561"/>
<dbReference type="Proteomes" id="UP000054618">
    <property type="component" value="Unassembled WGS sequence"/>
</dbReference>
<comment type="caution">
    <text evidence="1">The sequence shown here is derived from an EMBL/GenBank/DDBJ whole genome shotgun (WGS) entry which is preliminary data.</text>
</comment>
<proteinExistence type="predicted"/>